<dbReference type="GO" id="GO:0009253">
    <property type="term" value="P:peptidoglycan catabolic process"/>
    <property type="evidence" value="ECO:0007669"/>
    <property type="project" value="InterPro"/>
</dbReference>
<evidence type="ECO:0000313" key="4">
    <source>
        <dbReference type="Proteomes" id="UP000184114"/>
    </source>
</evidence>
<dbReference type="InterPro" id="IPR002901">
    <property type="entry name" value="MGlyc_endo_b_GlcNAc-like_dom"/>
</dbReference>
<dbReference type="GO" id="GO:0030288">
    <property type="term" value="C:outer membrane-bounded periplasmic space"/>
    <property type="evidence" value="ECO:0007669"/>
    <property type="project" value="TreeGrafter"/>
</dbReference>
<dbReference type="Gene3D" id="3.40.630.40">
    <property type="entry name" value="Zn-dependent exopeptidases"/>
    <property type="match status" value="1"/>
</dbReference>
<protein>
    <submittedName>
        <fullName evidence="3">N-acetylmuramoyl-L-alanine amidase</fullName>
    </submittedName>
</protein>
<evidence type="ECO:0000256" key="1">
    <source>
        <dbReference type="ARBA" id="ARBA00022801"/>
    </source>
</evidence>
<sequence>MVKVHIDFGHGGKDPGAVGDGLKEKDITLAVGLKIGEILKRHNVEVSYSRTTDTFIELSDRAKMANQAKADIFVSIHVNSATNTSARGVETFSHTGSSKGAILAKDIQDSIIQDKIFTVNRGIKTANFAVLRLTKMPSALAELGFISNSEDAKILRNKQSEIAESVAKGILKNLGIRYIDNNTINGLPIISKTKATVEQMQEWAKRKGANQLFIDLAPLFYDISLKAGVNPLVTYCQSAKETGYMKFGGVLNASFNNPCGMKVSSGGGDKDPNAHKRFTSWKEGIQAQVDHLALYAGASGYPKTGTPDPRHFSFIKGTAPTVESLGGKWAPSTSYGTEIVKMIKEVEETVAPIKPVEPFSKDIKINLPGRIIAVKGKFKDNTNYINVKGEDIPIRDMFEAMGLTVTWENNMVVIK</sequence>
<evidence type="ECO:0000259" key="2">
    <source>
        <dbReference type="SMART" id="SM00646"/>
    </source>
</evidence>
<dbReference type="GO" id="GO:0004040">
    <property type="term" value="F:amidase activity"/>
    <property type="evidence" value="ECO:0007669"/>
    <property type="project" value="InterPro"/>
</dbReference>
<dbReference type="Proteomes" id="UP000184114">
    <property type="component" value="Unassembled WGS sequence"/>
</dbReference>
<dbReference type="AlphaFoldDB" id="A0A1M4X0U8"/>
<name>A0A1M4X0U8_9FIRM</name>
<proteinExistence type="predicted"/>
<dbReference type="EMBL" id="FQTY01000009">
    <property type="protein sequence ID" value="SHE86943.1"/>
    <property type="molecule type" value="Genomic_DNA"/>
</dbReference>
<dbReference type="InterPro" id="IPR050695">
    <property type="entry name" value="N-acetylmuramoyl_amidase_3"/>
</dbReference>
<reference evidence="4" key="1">
    <citation type="submission" date="2016-11" db="EMBL/GenBank/DDBJ databases">
        <authorList>
            <person name="Varghese N."/>
            <person name="Submissions S."/>
        </authorList>
    </citation>
    <scope>NUCLEOTIDE SEQUENCE [LARGE SCALE GENOMIC DNA]</scope>
    <source>
        <strain evidence="4">DSM 18095</strain>
    </source>
</reference>
<dbReference type="SMART" id="SM00646">
    <property type="entry name" value="Ami_3"/>
    <property type="match status" value="1"/>
</dbReference>
<dbReference type="STRING" id="1123404.SAMN02745784_02054"/>
<dbReference type="PANTHER" id="PTHR30404">
    <property type="entry name" value="N-ACETYLMURAMOYL-L-ALANINE AMIDASE"/>
    <property type="match status" value="1"/>
</dbReference>
<evidence type="ECO:0000313" key="3">
    <source>
        <dbReference type="EMBL" id="SHE86943.1"/>
    </source>
</evidence>
<dbReference type="Pfam" id="PF01520">
    <property type="entry name" value="Amidase_3"/>
    <property type="match status" value="1"/>
</dbReference>
<organism evidence="3 4">
    <name type="scientific">Tissierella praeacuta DSM 18095</name>
    <dbReference type="NCBI Taxonomy" id="1123404"/>
    <lineage>
        <taxon>Bacteria</taxon>
        <taxon>Bacillati</taxon>
        <taxon>Bacillota</taxon>
        <taxon>Tissierellia</taxon>
        <taxon>Tissierellales</taxon>
        <taxon>Tissierellaceae</taxon>
        <taxon>Tissierella</taxon>
    </lineage>
</organism>
<gene>
    <name evidence="3" type="ORF">SAMN02745784_02054</name>
</gene>
<dbReference type="RefSeq" id="WP_084725372.1">
    <property type="nucleotide sequence ID" value="NZ_FQTY01000009.1"/>
</dbReference>
<feature type="domain" description="MurNAc-LAA" evidence="2">
    <location>
        <begin position="62"/>
        <end position="171"/>
    </location>
</feature>
<dbReference type="SUPFAM" id="SSF53187">
    <property type="entry name" value="Zn-dependent exopeptidases"/>
    <property type="match status" value="1"/>
</dbReference>
<dbReference type="Pfam" id="PF01832">
    <property type="entry name" value="Glucosaminidase"/>
    <property type="match status" value="1"/>
</dbReference>
<keyword evidence="1" id="KW-0378">Hydrolase</keyword>
<dbReference type="PANTHER" id="PTHR30404:SF0">
    <property type="entry name" value="N-ACETYLMURAMOYL-L-ALANINE AMIDASE AMIC"/>
    <property type="match status" value="1"/>
</dbReference>
<keyword evidence="4" id="KW-1185">Reference proteome</keyword>
<dbReference type="GO" id="GO:0008745">
    <property type="term" value="F:N-acetylmuramoyl-L-alanine amidase activity"/>
    <property type="evidence" value="ECO:0007669"/>
    <property type="project" value="InterPro"/>
</dbReference>
<dbReference type="CDD" id="cd02696">
    <property type="entry name" value="MurNAc-LAA"/>
    <property type="match status" value="1"/>
</dbReference>
<dbReference type="InterPro" id="IPR002508">
    <property type="entry name" value="MurNAc-LAA_cat"/>
</dbReference>
<accession>A0A1M4X0U8</accession>